<keyword evidence="2" id="KW-0238">DNA-binding</keyword>
<dbReference type="InterPro" id="IPR012318">
    <property type="entry name" value="HTH_CRP"/>
</dbReference>
<dbReference type="Gene3D" id="2.60.120.10">
    <property type="entry name" value="Jelly Rolls"/>
    <property type="match status" value="1"/>
</dbReference>
<name>A0A0M7B167_9HYPH</name>
<dbReference type="CDD" id="cd00038">
    <property type="entry name" value="CAP_ED"/>
    <property type="match status" value="1"/>
</dbReference>
<dbReference type="RefSeq" id="WP_055391520.1">
    <property type="nucleotide sequence ID" value="NZ_CXWA01000015.1"/>
</dbReference>
<dbReference type="InterPro" id="IPR018490">
    <property type="entry name" value="cNMP-bd_dom_sf"/>
</dbReference>
<dbReference type="SUPFAM" id="SSF46785">
    <property type="entry name" value="Winged helix' DNA-binding domain"/>
    <property type="match status" value="1"/>
</dbReference>
<dbReference type="GO" id="GO:0003677">
    <property type="term" value="F:DNA binding"/>
    <property type="evidence" value="ECO:0007669"/>
    <property type="project" value="UniProtKB-KW"/>
</dbReference>
<dbReference type="GeneID" id="97669508"/>
<dbReference type="SMART" id="SM00100">
    <property type="entry name" value="cNMP"/>
    <property type="match status" value="1"/>
</dbReference>
<feature type="domain" description="Cyclic nucleotide-binding" evidence="4">
    <location>
        <begin position="11"/>
        <end position="134"/>
    </location>
</feature>
<dbReference type="Proteomes" id="UP000049983">
    <property type="component" value="Unassembled WGS sequence"/>
</dbReference>
<evidence type="ECO:0000313" key="6">
    <source>
        <dbReference type="Proteomes" id="UP000049983"/>
    </source>
</evidence>
<dbReference type="InterPro" id="IPR050397">
    <property type="entry name" value="Env_Response_Regulators"/>
</dbReference>
<proteinExistence type="predicted"/>
<dbReference type="GO" id="GO:0005829">
    <property type="term" value="C:cytosol"/>
    <property type="evidence" value="ECO:0007669"/>
    <property type="project" value="TreeGrafter"/>
</dbReference>
<evidence type="ECO:0000256" key="3">
    <source>
        <dbReference type="ARBA" id="ARBA00023163"/>
    </source>
</evidence>
<accession>A0A0M7B167</accession>
<dbReference type="STRING" id="311410.LA5095_05888"/>
<dbReference type="Gene3D" id="1.10.10.10">
    <property type="entry name" value="Winged helix-like DNA-binding domain superfamily/Winged helix DNA-binding domain"/>
    <property type="match status" value="1"/>
</dbReference>
<dbReference type="InterPro" id="IPR014710">
    <property type="entry name" value="RmlC-like_jellyroll"/>
</dbReference>
<evidence type="ECO:0000259" key="4">
    <source>
        <dbReference type="PROSITE" id="PS50042"/>
    </source>
</evidence>
<reference evidence="6" key="1">
    <citation type="submission" date="2015-07" db="EMBL/GenBank/DDBJ databases">
        <authorList>
            <person name="Rodrigo-Torres Lidia"/>
            <person name="Arahal R.David."/>
        </authorList>
    </citation>
    <scope>NUCLEOTIDE SEQUENCE [LARGE SCALE GENOMIC DNA]</scope>
    <source>
        <strain evidence="6">CECT 5096</strain>
    </source>
</reference>
<keyword evidence="1" id="KW-0805">Transcription regulation</keyword>
<dbReference type="InterPro" id="IPR036388">
    <property type="entry name" value="WH-like_DNA-bd_sf"/>
</dbReference>
<dbReference type="InterPro" id="IPR000595">
    <property type="entry name" value="cNMP-bd_dom"/>
</dbReference>
<dbReference type="InterPro" id="IPR036390">
    <property type="entry name" value="WH_DNA-bd_sf"/>
</dbReference>
<dbReference type="SUPFAM" id="SSF51206">
    <property type="entry name" value="cAMP-binding domain-like"/>
    <property type="match status" value="1"/>
</dbReference>
<keyword evidence="3" id="KW-0804">Transcription</keyword>
<evidence type="ECO:0000313" key="5">
    <source>
        <dbReference type="EMBL" id="CTQ69371.1"/>
    </source>
</evidence>
<dbReference type="Pfam" id="PF00027">
    <property type="entry name" value="cNMP_binding"/>
    <property type="match status" value="1"/>
</dbReference>
<sequence length="224" mass="24940">MDNDIEKIIPFASGMQPETLTYLKNNISKAVVAPGNDILHPGDAVNGVYLVKSGSIRVYYIDPEGREGTLYWIEPGESCVLALNSLFSEMPYPAWAAADTQGAEFLTLSGAVFRELFARDQAVQRFLFEQLSGRVFSLLSSLEQTMRLPQEDRLILLLLARSDETGVVCLSQERLARDLGTLREVVSRLLRNLAVQNLISLAPKRITILDKDRLKALIRATEAD</sequence>
<dbReference type="OrthoDB" id="9776746at2"/>
<dbReference type="PANTHER" id="PTHR24567:SF26">
    <property type="entry name" value="REGULATORY PROTEIN YEIL"/>
    <property type="match status" value="1"/>
</dbReference>
<dbReference type="PROSITE" id="PS50042">
    <property type="entry name" value="CNMP_BINDING_3"/>
    <property type="match status" value="1"/>
</dbReference>
<gene>
    <name evidence="5" type="primary">crp_1</name>
    <name evidence="5" type="ORF">LA5096_02114</name>
</gene>
<keyword evidence="6" id="KW-1185">Reference proteome</keyword>
<evidence type="ECO:0000256" key="2">
    <source>
        <dbReference type="ARBA" id="ARBA00023125"/>
    </source>
</evidence>
<dbReference type="AlphaFoldDB" id="A0A0M7B167"/>
<evidence type="ECO:0000256" key="1">
    <source>
        <dbReference type="ARBA" id="ARBA00023015"/>
    </source>
</evidence>
<protein>
    <submittedName>
        <fullName evidence="5">cAMP regulatory protein</fullName>
    </submittedName>
</protein>
<dbReference type="SMART" id="SM00419">
    <property type="entry name" value="HTH_CRP"/>
    <property type="match status" value="1"/>
</dbReference>
<dbReference type="Pfam" id="PF13545">
    <property type="entry name" value="HTH_Crp_2"/>
    <property type="match status" value="1"/>
</dbReference>
<dbReference type="PANTHER" id="PTHR24567">
    <property type="entry name" value="CRP FAMILY TRANSCRIPTIONAL REGULATORY PROTEIN"/>
    <property type="match status" value="1"/>
</dbReference>
<dbReference type="GO" id="GO:0003700">
    <property type="term" value="F:DNA-binding transcription factor activity"/>
    <property type="evidence" value="ECO:0007669"/>
    <property type="project" value="TreeGrafter"/>
</dbReference>
<organism evidence="5 6">
    <name type="scientific">Roseibium album</name>
    <dbReference type="NCBI Taxonomy" id="311410"/>
    <lineage>
        <taxon>Bacteria</taxon>
        <taxon>Pseudomonadati</taxon>
        <taxon>Pseudomonadota</taxon>
        <taxon>Alphaproteobacteria</taxon>
        <taxon>Hyphomicrobiales</taxon>
        <taxon>Stappiaceae</taxon>
        <taxon>Roseibium</taxon>
    </lineage>
</organism>
<dbReference type="EMBL" id="CXWC01000006">
    <property type="protein sequence ID" value="CTQ69371.1"/>
    <property type="molecule type" value="Genomic_DNA"/>
</dbReference>